<dbReference type="Proteomes" id="UP000071778">
    <property type="component" value="Chromosome"/>
</dbReference>
<feature type="signal peptide" evidence="1">
    <location>
        <begin position="1"/>
        <end position="23"/>
    </location>
</feature>
<reference evidence="2 3" key="1">
    <citation type="submission" date="2015-11" db="EMBL/GenBank/DDBJ databases">
        <title>Exploring the genomic traits of fungus-feeding bacterial genus Collimonas.</title>
        <authorList>
            <person name="Song C."/>
            <person name="Schmidt R."/>
            <person name="de Jager V."/>
            <person name="Krzyzanowska D."/>
            <person name="Jongedijk E."/>
            <person name="Cankar K."/>
            <person name="Beekwilder J."/>
            <person name="van Veen A."/>
            <person name="de Boer W."/>
            <person name="van Veen J.A."/>
            <person name="Garbeva P."/>
        </authorList>
    </citation>
    <scope>NUCLEOTIDE SEQUENCE [LARGE SCALE GENOMIC DNA]</scope>
    <source>
        <strain evidence="2 3">Ter282</strain>
    </source>
</reference>
<evidence type="ECO:0000256" key="1">
    <source>
        <dbReference type="SAM" id="SignalP"/>
    </source>
</evidence>
<proteinExistence type="predicted"/>
<keyword evidence="3" id="KW-1185">Reference proteome</keyword>
<gene>
    <name evidence="2" type="ORF">CAter282_2629</name>
</gene>
<dbReference type="RefSeq" id="WP_061533645.1">
    <property type="nucleotide sequence ID" value="NZ_CP013235.1"/>
</dbReference>
<organism evidence="2 3">
    <name type="scientific">Collimonas arenae</name>
    <dbReference type="NCBI Taxonomy" id="279058"/>
    <lineage>
        <taxon>Bacteria</taxon>
        <taxon>Pseudomonadati</taxon>
        <taxon>Pseudomonadota</taxon>
        <taxon>Betaproteobacteria</taxon>
        <taxon>Burkholderiales</taxon>
        <taxon>Oxalobacteraceae</taxon>
        <taxon>Collimonas</taxon>
    </lineage>
</organism>
<dbReference type="EMBL" id="CP013235">
    <property type="protein sequence ID" value="AMP10362.1"/>
    <property type="molecule type" value="Genomic_DNA"/>
</dbReference>
<name>A0A127QL94_9BURK</name>
<feature type="chain" id="PRO_5007277981" evidence="1">
    <location>
        <begin position="24"/>
        <end position="145"/>
    </location>
</feature>
<evidence type="ECO:0000313" key="3">
    <source>
        <dbReference type="Proteomes" id="UP000071778"/>
    </source>
</evidence>
<protein>
    <submittedName>
        <fullName evidence="2">Uncharacterized protein</fullName>
    </submittedName>
</protein>
<sequence>MMAGKFVIALALSLGLTSGLALADGDTAATAPAAVNLFAKPLDLRGTLGDAKIEMHLQLKPDPTEGIQGTYVIAGQSGKILLAGESENTDVIMEESVNGKDVSGEWAGTLVGNTFSGTWSTTDDAVTKPFVLVVQHLAQTARSGK</sequence>
<evidence type="ECO:0000313" key="2">
    <source>
        <dbReference type="EMBL" id="AMP10362.1"/>
    </source>
</evidence>
<dbReference type="PATRIC" id="fig|279058.18.peg.2592"/>
<dbReference type="AlphaFoldDB" id="A0A127QL94"/>
<keyword evidence="1" id="KW-0732">Signal</keyword>
<accession>A0A127QL94</accession>